<evidence type="ECO:0000313" key="11">
    <source>
        <dbReference type="EMBL" id="QVL29812.1"/>
    </source>
</evidence>
<protein>
    <recommendedName>
        <fullName evidence="5">6-carboxy-5,6,7,8-tetrahydropterin synthase</fullName>
        <ecNumber evidence="4">4.1.2.50</ecNumber>
    </recommendedName>
    <alternativeName>
        <fullName evidence="9">Queuosine biosynthesis protein QueD</fullName>
    </alternativeName>
</protein>
<evidence type="ECO:0000256" key="5">
    <source>
        <dbReference type="ARBA" id="ARBA00018141"/>
    </source>
</evidence>
<evidence type="ECO:0000256" key="4">
    <source>
        <dbReference type="ARBA" id="ARBA00012982"/>
    </source>
</evidence>
<dbReference type="InterPro" id="IPR007115">
    <property type="entry name" value="6-PTP_synth/QueD"/>
</dbReference>
<keyword evidence="7" id="KW-0862">Zinc</keyword>
<dbReference type="Pfam" id="PF01242">
    <property type="entry name" value="PTPS"/>
    <property type="match status" value="1"/>
</dbReference>
<dbReference type="KEGG" id="tsph:KIH39_13110"/>
<dbReference type="EMBL" id="CP074694">
    <property type="protein sequence ID" value="QVL29812.1"/>
    <property type="molecule type" value="Genomic_DNA"/>
</dbReference>
<dbReference type="SUPFAM" id="SSF55620">
    <property type="entry name" value="Tetrahydrobiopterin biosynthesis enzymes-like"/>
    <property type="match status" value="1"/>
</dbReference>
<evidence type="ECO:0000256" key="2">
    <source>
        <dbReference type="ARBA" id="ARBA00005061"/>
    </source>
</evidence>
<organism evidence="11 12">
    <name type="scientific">Telmatocola sphagniphila</name>
    <dbReference type="NCBI Taxonomy" id="1123043"/>
    <lineage>
        <taxon>Bacteria</taxon>
        <taxon>Pseudomonadati</taxon>
        <taxon>Planctomycetota</taxon>
        <taxon>Planctomycetia</taxon>
        <taxon>Gemmatales</taxon>
        <taxon>Gemmataceae</taxon>
    </lineage>
</organism>
<comment type="similarity">
    <text evidence="3">Belongs to the PTPS family. QueD subfamily.</text>
</comment>
<name>A0A8E6ETE3_9BACT</name>
<gene>
    <name evidence="11" type="ORF">KIH39_13110</name>
</gene>
<dbReference type="AlphaFoldDB" id="A0A8E6ETE3"/>
<evidence type="ECO:0000256" key="1">
    <source>
        <dbReference type="ARBA" id="ARBA00001947"/>
    </source>
</evidence>
<dbReference type="GO" id="GO:0046872">
    <property type="term" value="F:metal ion binding"/>
    <property type="evidence" value="ECO:0007669"/>
    <property type="project" value="UniProtKB-KW"/>
</dbReference>
<reference evidence="11" key="1">
    <citation type="submission" date="2021-05" db="EMBL/GenBank/DDBJ databases">
        <title>Complete genome sequence of the cellulolytic planctomycete Telmatocola sphagniphila SP2T and characterization of the first cellulase from planctomycetes.</title>
        <authorList>
            <person name="Rakitin A.L."/>
            <person name="Beletsky A.V."/>
            <person name="Naumoff D.G."/>
            <person name="Kulichevskaya I.S."/>
            <person name="Mardanov A.V."/>
            <person name="Ravin N.V."/>
            <person name="Dedysh S.N."/>
        </authorList>
    </citation>
    <scope>NUCLEOTIDE SEQUENCE</scope>
    <source>
        <strain evidence="11">SP2T</strain>
    </source>
</reference>
<comment type="pathway">
    <text evidence="2">Purine metabolism; 7-cyano-7-deazaguanine biosynthesis.</text>
</comment>
<accession>A0A8E6ETE3</accession>
<evidence type="ECO:0000256" key="9">
    <source>
        <dbReference type="ARBA" id="ARBA00031449"/>
    </source>
</evidence>
<dbReference type="PANTHER" id="PTHR12589">
    <property type="entry name" value="PYRUVOYL TETRAHYDROBIOPTERIN SYNTHASE"/>
    <property type="match status" value="1"/>
</dbReference>
<keyword evidence="12" id="KW-1185">Reference proteome</keyword>
<dbReference type="InterPro" id="IPR038418">
    <property type="entry name" value="6-PTP_synth/QueD_sf"/>
</dbReference>
<evidence type="ECO:0000256" key="10">
    <source>
        <dbReference type="ARBA" id="ARBA00048807"/>
    </source>
</evidence>
<dbReference type="Proteomes" id="UP000676194">
    <property type="component" value="Chromosome"/>
</dbReference>
<sequence length="163" mass="19247">MATERYTVRVTKDYLVFCSGHFITYDGDQCERLHGHNYRAAIELEGPLDPSYYLFDFVTLKNIGRRLTDELDHFMMLPTRNPHIKIKEVGPQVHVSYKDREWVFPRSECVLLPIENTTAELLGRYLAVKLLEELEQKHHFVPDVLRVEIEESFGQSATYEWRK</sequence>
<keyword evidence="6" id="KW-0479">Metal-binding</keyword>
<dbReference type="RefSeq" id="WP_213493694.1">
    <property type="nucleotide sequence ID" value="NZ_CP074694.1"/>
</dbReference>
<evidence type="ECO:0000313" key="12">
    <source>
        <dbReference type="Proteomes" id="UP000676194"/>
    </source>
</evidence>
<dbReference type="PANTHER" id="PTHR12589:SF7">
    <property type="entry name" value="6-PYRUVOYL TETRAHYDROBIOPTERIN SYNTHASE"/>
    <property type="match status" value="1"/>
</dbReference>
<evidence type="ECO:0000256" key="6">
    <source>
        <dbReference type="ARBA" id="ARBA00022723"/>
    </source>
</evidence>
<dbReference type="Gene3D" id="3.30.479.10">
    <property type="entry name" value="6-pyruvoyl tetrahydropterin synthase/QueD"/>
    <property type="match status" value="1"/>
</dbReference>
<comment type="catalytic activity">
    <reaction evidence="10">
        <text>7,8-dihydroneopterin 3'-triphosphate + H2O = 6-carboxy-5,6,7,8-tetrahydropterin + triphosphate + acetaldehyde + 2 H(+)</text>
        <dbReference type="Rhea" id="RHEA:27966"/>
        <dbReference type="ChEBI" id="CHEBI:15343"/>
        <dbReference type="ChEBI" id="CHEBI:15377"/>
        <dbReference type="ChEBI" id="CHEBI:15378"/>
        <dbReference type="ChEBI" id="CHEBI:18036"/>
        <dbReference type="ChEBI" id="CHEBI:58462"/>
        <dbReference type="ChEBI" id="CHEBI:61032"/>
        <dbReference type="EC" id="4.1.2.50"/>
    </reaction>
</comment>
<comment type="cofactor">
    <cofactor evidence="1">
        <name>Zn(2+)</name>
        <dbReference type="ChEBI" id="CHEBI:29105"/>
    </cofactor>
</comment>
<evidence type="ECO:0000256" key="7">
    <source>
        <dbReference type="ARBA" id="ARBA00022833"/>
    </source>
</evidence>
<keyword evidence="8" id="KW-0456">Lyase</keyword>
<evidence type="ECO:0000256" key="8">
    <source>
        <dbReference type="ARBA" id="ARBA00023239"/>
    </source>
</evidence>
<dbReference type="GO" id="GO:0070497">
    <property type="term" value="F:6-carboxytetrahydropterin synthase activity"/>
    <property type="evidence" value="ECO:0007669"/>
    <property type="project" value="UniProtKB-EC"/>
</dbReference>
<proteinExistence type="inferred from homology"/>
<dbReference type="EC" id="4.1.2.50" evidence="4"/>
<evidence type="ECO:0000256" key="3">
    <source>
        <dbReference type="ARBA" id="ARBA00008900"/>
    </source>
</evidence>
<dbReference type="UniPathway" id="UPA00391"/>